<gene>
    <name evidence="5" type="ORF">BLA29_006478</name>
</gene>
<name>A0A1Y3B789_EURMA</name>
<dbReference type="AlphaFoldDB" id="A0A1Y3B789"/>
<feature type="chain" id="PRO_5012847693" description="Protein sleepless" evidence="4">
    <location>
        <begin position="27"/>
        <end position="165"/>
    </location>
</feature>
<dbReference type="EMBL" id="MUJZ01040292">
    <property type="protein sequence ID" value="OTF75808.1"/>
    <property type="molecule type" value="Genomic_DNA"/>
</dbReference>
<accession>A0A1Y3B789</accession>
<dbReference type="OrthoDB" id="428346at2759"/>
<evidence type="ECO:0000313" key="5">
    <source>
        <dbReference type="EMBL" id="OTF75808.1"/>
    </source>
</evidence>
<feature type="signal peptide" evidence="4">
    <location>
        <begin position="1"/>
        <end position="26"/>
    </location>
</feature>
<feature type="transmembrane region" description="Helical" evidence="3">
    <location>
        <begin position="144"/>
        <end position="163"/>
    </location>
</feature>
<dbReference type="Pfam" id="PF17064">
    <property type="entry name" value="QVR"/>
    <property type="match status" value="1"/>
</dbReference>
<comment type="caution">
    <text evidence="5">The sequence shown here is derived from an EMBL/GenBank/DDBJ whole genome shotgun (WGS) entry which is preliminary data.</text>
</comment>
<evidence type="ECO:0000256" key="3">
    <source>
        <dbReference type="SAM" id="Phobius"/>
    </source>
</evidence>
<reference evidence="5 6" key="1">
    <citation type="submission" date="2017-03" db="EMBL/GenBank/DDBJ databases">
        <title>Genome Survey of Euroglyphus maynei.</title>
        <authorList>
            <person name="Arlian L.G."/>
            <person name="Morgan M.S."/>
            <person name="Rider S.D."/>
        </authorList>
    </citation>
    <scope>NUCLEOTIDE SEQUENCE [LARGE SCALE GENOMIC DNA]</scope>
    <source>
        <strain evidence="5">Arlian Lab</strain>
        <tissue evidence="5">Whole body</tissue>
    </source>
</reference>
<keyword evidence="3" id="KW-0812">Transmembrane</keyword>
<organism evidence="5 6">
    <name type="scientific">Euroglyphus maynei</name>
    <name type="common">Mayne's house dust mite</name>
    <dbReference type="NCBI Taxonomy" id="6958"/>
    <lineage>
        <taxon>Eukaryota</taxon>
        <taxon>Metazoa</taxon>
        <taxon>Ecdysozoa</taxon>
        <taxon>Arthropoda</taxon>
        <taxon>Chelicerata</taxon>
        <taxon>Arachnida</taxon>
        <taxon>Acari</taxon>
        <taxon>Acariformes</taxon>
        <taxon>Sarcoptiformes</taxon>
        <taxon>Astigmata</taxon>
        <taxon>Psoroptidia</taxon>
        <taxon>Analgoidea</taxon>
        <taxon>Pyroglyphidae</taxon>
        <taxon>Pyroglyphinae</taxon>
        <taxon>Euroglyphus</taxon>
    </lineage>
</organism>
<dbReference type="GO" id="GO:0032222">
    <property type="term" value="P:regulation of synaptic transmission, cholinergic"/>
    <property type="evidence" value="ECO:0007669"/>
    <property type="project" value="InterPro"/>
</dbReference>
<evidence type="ECO:0000313" key="6">
    <source>
        <dbReference type="Proteomes" id="UP000194236"/>
    </source>
</evidence>
<keyword evidence="2" id="KW-0325">Glycoprotein</keyword>
<evidence type="ECO:0008006" key="7">
    <source>
        <dbReference type="Google" id="ProtNLM"/>
    </source>
</evidence>
<evidence type="ECO:0000256" key="2">
    <source>
        <dbReference type="ARBA" id="ARBA00023180"/>
    </source>
</evidence>
<dbReference type="PANTHER" id="PTHR38332:SF1">
    <property type="entry name" value="RE49668P"/>
    <property type="match status" value="1"/>
</dbReference>
<dbReference type="InterPro" id="IPR031424">
    <property type="entry name" value="QVR-like"/>
</dbReference>
<dbReference type="GO" id="GO:0030431">
    <property type="term" value="P:sleep"/>
    <property type="evidence" value="ECO:0007669"/>
    <property type="project" value="InterPro"/>
</dbReference>
<dbReference type="Proteomes" id="UP000194236">
    <property type="component" value="Unassembled WGS sequence"/>
</dbReference>
<keyword evidence="3" id="KW-1133">Transmembrane helix</keyword>
<evidence type="ECO:0000256" key="4">
    <source>
        <dbReference type="SAM" id="SignalP"/>
    </source>
</evidence>
<sequence length="165" mass="18712">MFAKQQSTLSLLLLLLFQLNFDYIDSIDCFRCTSFNGANQWCEDPFHNNYSSTILQSPCWTGRKGRDGLYPATACIKLSGRFEDNGETMIVRDCALDSGSLTTDTELVRMSHCGGFYFDNRYVKGCVQSCSENACNQATLPRQITFTIIMFTLFLSIIIIFQIKN</sequence>
<keyword evidence="6" id="KW-1185">Reference proteome</keyword>
<protein>
    <recommendedName>
        <fullName evidence="7">Protein sleepless</fullName>
    </recommendedName>
</protein>
<keyword evidence="1 4" id="KW-0732">Signal</keyword>
<proteinExistence type="predicted"/>
<evidence type="ECO:0000256" key="1">
    <source>
        <dbReference type="ARBA" id="ARBA00022729"/>
    </source>
</evidence>
<keyword evidence="3" id="KW-0472">Membrane</keyword>
<dbReference type="PANTHER" id="PTHR38332">
    <property type="entry name" value="PROTEIN CBG11604"/>
    <property type="match status" value="1"/>
</dbReference>